<dbReference type="InterPro" id="IPR050950">
    <property type="entry name" value="HTH-type_LysR_regulators"/>
</dbReference>
<evidence type="ECO:0000256" key="2">
    <source>
        <dbReference type="ARBA" id="ARBA00023015"/>
    </source>
</evidence>
<evidence type="ECO:0000256" key="1">
    <source>
        <dbReference type="ARBA" id="ARBA00009437"/>
    </source>
</evidence>
<dbReference type="Gene3D" id="3.40.190.290">
    <property type="match status" value="1"/>
</dbReference>
<dbReference type="PANTHER" id="PTHR30419">
    <property type="entry name" value="HTH-TYPE TRANSCRIPTIONAL REGULATOR YBHD"/>
    <property type="match status" value="1"/>
</dbReference>
<keyword evidence="3" id="KW-0238">DNA-binding</keyword>
<feature type="domain" description="HTH lysR-type" evidence="5">
    <location>
        <begin position="42"/>
        <end position="93"/>
    </location>
</feature>
<gene>
    <name evidence="6" type="ORF">WN985_27060</name>
</gene>
<evidence type="ECO:0000313" key="6">
    <source>
        <dbReference type="EMBL" id="WZW56217.1"/>
    </source>
</evidence>
<dbReference type="Gene3D" id="1.10.10.10">
    <property type="entry name" value="Winged helix-like DNA-binding domain superfamily/Winged helix DNA-binding domain"/>
    <property type="match status" value="1"/>
</dbReference>
<evidence type="ECO:0000259" key="5">
    <source>
        <dbReference type="PROSITE" id="PS50931"/>
    </source>
</evidence>
<evidence type="ECO:0000256" key="4">
    <source>
        <dbReference type="ARBA" id="ARBA00023163"/>
    </source>
</evidence>
<dbReference type="InterPro" id="IPR005119">
    <property type="entry name" value="LysR_subst-bd"/>
</dbReference>
<dbReference type="InterPro" id="IPR036390">
    <property type="entry name" value="WH_DNA-bd_sf"/>
</dbReference>
<dbReference type="InterPro" id="IPR036388">
    <property type="entry name" value="WH-like_DNA-bd_sf"/>
</dbReference>
<dbReference type="SUPFAM" id="SSF53850">
    <property type="entry name" value="Periplasmic binding protein-like II"/>
    <property type="match status" value="1"/>
</dbReference>
<dbReference type="Pfam" id="PF00126">
    <property type="entry name" value="HTH_1"/>
    <property type="match status" value="1"/>
</dbReference>
<comment type="similarity">
    <text evidence="1">Belongs to the LysR transcriptional regulatory family.</text>
</comment>
<proteinExistence type="inferred from homology"/>
<organism evidence="6 7">
    <name type="scientific">Burkholderia pyrrocinia</name>
    <name type="common">Pseudomonas pyrrocinia</name>
    <dbReference type="NCBI Taxonomy" id="60550"/>
    <lineage>
        <taxon>Bacteria</taxon>
        <taxon>Pseudomonadati</taxon>
        <taxon>Pseudomonadota</taxon>
        <taxon>Betaproteobacteria</taxon>
        <taxon>Burkholderiales</taxon>
        <taxon>Burkholderiaceae</taxon>
        <taxon>Burkholderia</taxon>
        <taxon>Burkholderia cepacia complex</taxon>
    </lineage>
</organism>
<dbReference type="PROSITE" id="PS50931">
    <property type="entry name" value="HTH_LYSR"/>
    <property type="match status" value="1"/>
</dbReference>
<reference evidence="6 7" key="1">
    <citation type="submission" date="2024-04" db="EMBL/GenBank/DDBJ databases">
        <title>Biological Control Activity of Plant Growth Promoting Rhizobacteria Burkholderia pyrrocinia BX1 against Tobacco black shank Introduction Tobacco black shank (TBS) caused by the oomycete Phytophthora. nicotianae (P. nicotianae) has become a destructive soil.</title>
        <authorList>
            <person name="Liu X."/>
            <person name="Shu C."/>
        </authorList>
    </citation>
    <scope>NUCLEOTIDE SEQUENCE [LARGE SCALE GENOMIC DNA]</scope>
    <source>
        <strain evidence="6 7">BX1</strain>
    </source>
</reference>
<dbReference type="EMBL" id="CP150850">
    <property type="protein sequence ID" value="WZW56217.1"/>
    <property type="molecule type" value="Genomic_DNA"/>
</dbReference>
<name>A0ABZ3BM03_BURPY</name>
<dbReference type="Proteomes" id="UP001484179">
    <property type="component" value="Chromosome 2"/>
</dbReference>
<protein>
    <submittedName>
        <fullName evidence="6">LysR family transcriptional regulator</fullName>
    </submittedName>
</protein>
<evidence type="ECO:0000313" key="7">
    <source>
        <dbReference type="Proteomes" id="UP001484179"/>
    </source>
</evidence>
<dbReference type="Pfam" id="PF03466">
    <property type="entry name" value="LysR_substrate"/>
    <property type="match status" value="1"/>
</dbReference>
<dbReference type="SUPFAM" id="SSF46785">
    <property type="entry name" value="Winged helix' DNA-binding domain"/>
    <property type="match status" value="1"/>
</dbReference>
<sequence length="338" mass="36503">MHASSPSRRPDRFASRTGAIMGSSASRRPIMSARILQEAAVRYFLEVVNTGSIADAANRLNVVPSAVSRQIARLESELGAQLFVRQSRGMVPSKAGEMLAAYARRSQLDAEQISLEIDALRGETERTIRIACTEGFASTFLPRAMADFRRTVAPASFEVVVDAAADVTQRVREAECDVGLTFSFGPAKDIQVAFSAPSPVFAIVASSHPLARSAQVSFRELLAYPLALPGVHSTLHKLIDIYCSREGVACTSVLRSATLETLLGFTLASDAITFSGELFVRPRLASGELVALPVPELAIGERAIEIQTLARRALPPLLQSFIERLSGELSPPPRVEQK</sequence>
<dbReference type="RefSeq" id="WP_342310155.1">
    <property type="nucleotide sequence ID" value="NZ_CP150850.1"/>
</dbReference>
<accession>A0ABZ3BM03</accession>
<dbReference type="PRINTS" id="PR00039">
    <property type="entry name" value="HTHLYSR"/>
</dbReference>
<keyword evidence="7" id="KW-1185">Reference proteome</keyword>
<dbReference type="InterPro" id="IPR000847">
    <property type="entry name" value="LysR_HTH_N"/>
</dbReference>
<evidence type="ECO:0000256" key="3">
    <source>
        <dbReference type="ARBA" id="ARBA00023125"/>
    </source>
</evidence>
<keyword evidence="2" id="KW-0805">Transcription regulation</keyword>
<keyword evidence="4" id="KW-0804">Transcription</keyword>